<gene>
    <name evidence="1" type="ORF">DI626_05785</name>
</gene>
<reference evidence="1 2" key="1">
    <citation type="submission" date="2017-08" db="EMBL/GenBank/DDBJ databases">
        <title>Infants hospitalized years apart are colonized by the same room-sourced microbial strains.</title>
        <authorList>
            <person name="Brooks B."/>
            <person name="Olm M.R."/>
            <person name="Firek B.A."/>
            <person name="Baker R."/>
            <person name="Thomas B.C."/>
            <person name="Morowitz M.J."/>
            <person name="Banfield J.F."/>
        </authorList>
    </citation>
    <scope>NUCLEOTIDE SEQUENCE [LARGE SCALE GENOMIC DNA]</scope>
    <source>
        <strain evidence="1">S2_018_000_R2_104</strain>
    </source>
</reference>
<evidence type="ECO:0000313" key="1">
    <source>
        <dbReference type="EMBL" id="PZO86697.1"/>
    </source>
</evidence>
<proteinExistence type="predicted"/>
<accession>A0A2W5A022</accession>
<sequence length="67" mass="7281">MPLFWVLTVAASIPLAAVVGYRAAKDRPFDGKIVIRPQSVYEAEARKVNVMAAAAGATVAYLVYKRK</sequence>
<organism evidence="1 2">
    <name type="scientific">Micavibrio aeruginosavorus</name>
    <dbReference type="NCBI Taxonomy" id="349221"/>
    <lineage>
        <taxon>Bacteria</taxon>
        <taxon>Pseudomonadati</taxon>
        <taxon>Bdellovibrionota</taxon>
        <taxon>Bdellovibrionia</taxon>
        <taxon>Bdellovibrionales</taxon>
        <taxon>Pseudobdellovibrionaceae</taxon>
        <taxon>Micavibrio</taxon>
    </lineage>
</organism>
<dbReference type="Proteomes" id="UP000249557">
    <property type="component" value="Unassembled WGS sequence"/>
</dbReference>
<dbReference type="AlphaFoldDB" id="A0A2W5A022"/>
<evidence type="ECO:0000313" key="2">
    <source>
        <dbReference type="Proteomes" id="UP000249557"/>
    </source>
</evidence>
<name>A0A2W5A022_9BACT</name>
<dbReference type="EMBL" id="QFNK01000098">
    <property type="protein sequence ID" value="PZO86697.1"/>
    <property type="molecule type" value="Genomic_DNA"/>
</dbReference>
<comment type="caution">
    <text evidence="1">The sequence shown here is derived from an EMBL/GenBank/DDBJ whole genome shotgun (WGS) entry which is preliminary data.</text>
</comment>
<protein>
    <submittedName>
        <fullName evidence="1">Uncharacterized protein</fullName>
    </submittedName>
</protein>